<evidence type="ECO:0000313" key="4">
    <source>
        <dbReference type="Proteomes" id="UP001558652"/>
    </source>
</evidence>
<feature type="region of interest" description="Disordered" evidence="1">
    <location>
        <begin position="1"/>
        <end position="57"/>
    </location>
</feature>
<evidence type="ECO:0000256" key="1">
    <source>
        <dbReference type="SAM" id="MobiDB-lite"/>
    </source>
</evidence>
<comment type="caution">
    <text evidence="3">The sequence shown here is derived from an EMBL/GenBank/DDBJ whole genome shotgun (WGS) entry which is preliminary data.</text>
</comment>
<evidence type="ECO:0000256" key="2">
    <source>
        <dbReference type="SAM" id="Phobius"/>
    </source>
</evidence>
<proteinExistence type="predicted"/>
<feature type="compositionally biased region" description="Polar residues" evidence="1">
    <location>
        <begin position="1"/>
        <end position="15"/>
    </location>
</feature>
<gene>
    <name evidence="3" type="ORF">AAG570_011340</name>
</gene>
<keyword evidence="4" id="KW-1185">Reference proteome</keyword>
<feature type="compositionally biased region" description="Basic and acidic residues" evidence="1">
    <location>
        <begin position="26"/>
        <end position="35"/>
    </location>
</feature>
<accession>A0ABD0YWK2</accession>
<keyword evidence="2" id="KW-0472">Membrane</keyword>
<name>A0ABD0YWK2_9HEMI</name>
<keyword evidence="2" id="KW-0812">Transmembrane</keyword>
<keyword evidence="2" id="KW-1133">Transmembrane helix</keyword>
<organism evidence="3 4">
    <name type="scientific">Ranatra chinensis</name>
    <dbReference type="NCBI Taxonomy" id="642074"/>
    <lineage>
        <taxon>Eukaryota</taxon>
        <taxon>Metazoa</taxon>
        <taxon>Ecdysozoa</taxon>
        <taxon>Arthropoda</taxon>
        <taxon>Hexapoda</taxon>
        <taxon>Insecta</taxon>
        <taxon>Pterygota</taxon>
        <taxon>Neoptera</taxon>
        <taxon>Paraneoptera</taxon>
        <taxon>Hemiptera</taxon>
        <taxon>Heteroptera</taxon>
        <taxon>Panheteroptera</taxon>
        <taxon>Nepomorpha</taxon>
        <taxon>Nepidae</taxon>
        <taxon>Ranatrinae</taxon>
        <taxon>Ranatra</taxon>
    </lineage>
</organism>
<evidence type="ECO:0000313" key="3">
    <source>
        <dbReference type="EMBL" id="KAL1131727.1"/>
    </source>
</evidence>
<protein>
    <submittedName>
        <fullName evidence="3">Uncharacterized protein</fullName>
    </submittedName>
</protein>
<sequence length="191" mass="22047">MAISRNQFRPTNSQRETTDLGWAQIEPEHANDHPANHANDQPQPHNNHPQPHQPHQPLRRHDTLLCFEYSPPSSRSRKVGYHFVRPQRCKESGWRRTSVVSMLVIITLCLLSVIISQQLVTTIPSAPFLAIGRSIQSWSSNEITDAVNISQEIEDVLRLQRSSIQREMLRYKYPAGRFKIDAEYDLLLNAY</sequence>
<dbReference type="AlphaFoldDB" id="A0ABD0YWK2"/>
<feature type="transmembrane region" description="Helical" evidence="2">
    <location>
        <begin position="97"/>
        <end position="115"/>
    </location>
</feature>
<feature type="compositionally biased region" description="Low complexity" evidence="1">
    <location>
        <begin position="36"/>
        <end position="56"/>
    </location>
</feature>
<dbReference type="Proteomes" id="UP001558652">
    <property type="component" value="Unassembled WGS sequence"/>
</dbReference>
<dbReference type="EMBL" id="JBFDAA010000006">
    <property type="protein sequence ID" value="KAL1131727.1"/>
    <property type="molecule type" value="Genomic_DNA"/>
</dbReference>
<reference evidence="3 4" key="1">
    <citation type="submission" date="2024-07" db="EMBL/GenBank/DDBJ databases">
        <title>Chromosome-level genome assembly of the water stick insect Ranatra chinensis (Heteroptera: Nepidae).</title>
        <authorList>
            <person name="Liu X."/>
        </authorList>
    </citation>
    <scope>NUCLEOTIDE SEQUENCE [LARGE SCALE GENOMIC DNA]</scope>
    <source>
        <strain evidence="3">Cailab_2021Rc</strain>
        <tissue evidence="3">Muscle</tissue>
    </source>
</reference>